<name>A0A4Y7Q3J1_9AGAM</name>
<dbReference type="AlphaFoldDB" id="A0A4Y7Q3J1"/>
<dbReference type="EMBL" id="ML170178">
    <property type="protein sequence ID" value="TDL21856.1"/>
    <property type="molecule type" value="Genomic_DNA"/>
</dbReference>
<keyword evidence="2" id="KW-1185">Reference proteome</keyword>
<evidence type="ECO:0000313" key="1">
    <source>
        <dbReference type="EMBL" id="TDL21856.1"/>
    </source>
</evidence>
<proteinExistence type="predicted"/>
<dbReference type="VEuPathDB" id="FungiDB:BD410DRAFT_789257"/>
<reference evidence="1 2" key="1">
    <citation type="submission" date="2018-06" db="EMBL/GenBank/DDBJ databases">
        <title>A transcriptomic atlas of mushroom development highlights an independent origin of complex multicellularity.</title>
        <authorList>
            <consortium name="DOE Joint Genome Institute"/>
            <person name="Krizsan K."/>
            <person name="Almasi E."/>
            <person name="Merenyi Z."/>
            <person name="Sahu N."/>
            <person name="Viragh M."/>
            <person name="Koszo T."/>
            <person name="Mondo S."/>
            <person name="Kiss B."/>
            <person name="Balint B."/>
            <person name="Kues U."/>
            <person name="Barry K."/>
            <person name="Hegedus J.C."/>
            <person name="Henrissat B."/>
            <person name="Johnson J."/>
            <person name="Lipzen A."/>
            <person name="Ohm R."/>
            <person name="Nagy I."/>
            <person name="Pangilinan J."/>
            <person name="Yan J."/>
            <person name="Xiong Y."/>
            <person name="Grigoriev I.V."/>
            <person name="Hibbett D.S."/>
            <person name="Nagy L.G."/>
        </authorList>
    </citation>
    <scope>NUCLEOTIDE SEQUENCE [LARGE SCALE GENOMIC DNA]</scope>
    <source>
        <strain evidence="1 2">SZMC22713</strain>
    </source>
</reference>
<accession>A0A4Y7Q3J1</accession>
<protein>
    <submittedName>
        <fullName evidence="1">Uncharacterized protein</fullName>
    </submittedName>
</protein>
<sequence>MLKGLGLNSLTTNVIGATWATASECSIDPMFGALGYDRNAGGETPFWIRNVLGSPAGINDHSWFTDGKVFRVKAMTGLLLELTANDKSSTRVGSFADTMLKGPAVRGRTPTFVAEFTPTEIERRQIDASR</sequence>
<gene>
    <name evidence="1" type="ORF">BD410DRAFT_789257</name>
</gene>
<evidence type="ECO:0000313" key="2">
    <source>
        <dbReference type="Proteomes" id="UP000294933"/>
    </source>
</evidence>
<organism evidence="1 2">
    <name type="scientific">Rickenella mellea</name>
    <dbReference type="NCBI Taxonomy" id="50990"/>
    <lineage>
        <taxon>Eukaryota</taxon>
        <taxon>Fungi</taxon>
        <taxon>Dikarya</taxon>
        <taxon>Basidiomycota</taxon>
        <taxon>Agaricomycotina</taxon>
        <taxon>Agaricomycetes</taxon>
        <taxon>Hymenochaetales</taxon>
        <taxon>Rickenellaceae</taxon>
        <taxon>Rickenella</taxon>
    </lineage>
</organism>
<dbReference type="Proteomes" id="UP000294933">
    <property type="component" value="Unassembled WGS sequence"/>
</dbReference>